<evidence type="ECO:0000313" key="4">
    <source>
        <dbReference type="Proteomes" id="UP000188532"/>
    </source>
</evidence>
<evidence type="ECO:0000313" key="3">
    <source>
        <dbReference type="EMBL" id="OOK80005.1"/>
    </source>
</evidence>
<proteinExistence type="predicted"/>
<dbReference type="Proteomes" id="UP000189229">
    <property type="component" value="Unassembled WGS sequence"/>
</dbReference>
<feature type="region of interest" description="Disordered" evidence="1">
    <location>
        <begin position="1"/>
        <end position="29"/>
    </location>
</feature>
<sequence>MQENQQQRSQRQASGRVQSAAGPAPVCRGARLTAPDLGDEVVVHEKPYWEVTFADCELRSRPRDVLRDCDFAGTCVAARSTGDGGERCAMSWVTFTCRRIR</sequence>
<comment type="caution">
    <text evidence="2">The sequence shown here is derived from an EMBL/GenBank/DDBJ whole genome shotgun (WGS) entry which is preliminary data.</text>
</comment>
<dbReference type="AlphaFoldDB" id="A0A1V3XHS2"/>
<organism evidence="2 5">
    <name type="scientific">Mycobacterium kansasii</name>
    <dbReference type="NCBI Taxonomy" id="1768"/>
    <lineage>
        <taxon>Bacteria</taxon>
        <taxon>Bacillati</taxon>
        <taxon>Actinomycetota</taxon>
        <taxon>Actinomycetes</taxon>
        <taxon>Mycobacteriales</taxon>
        <taxon>Mycobacteriaceae</taxon>
        <taxon>Mycobacterium</taxon>
    </lineage>
</organism>
<dbReference type="EMBL" id="MVBN01000002">
    <property type="protein sequence ID" value="OOK80005.1"/>
    <property type="molecule type" value="Genomic_DNA"/>
</dbReference>
<protein>
    <submittedName>
        <fullName evidence="2">Uncharacterized protein</fullName>
    </submittedName>
</protein>
<gene>
    <name evidence="3" type="ORF">BZL29_1865</name>
    <name evidence="2" type="ORF">BZL30_1806</name>
</gene>
<evidence type="ECO:0000256" key="1">
    <source>
        <dbReference type="SAM" id="MobiDB-lite"/>
    </source>
</evidence>
<evidence type="ECO:0000313" key="5">
    <source>
        <dbReference type="Proteomes" id="UP000189229"/>
    </source>
</evidence>
<evidence type="ECO:0000313" key="2">
    <source>
        <dbReference type="EMBL" id="OOK78754.1"/>
    </source>
</evidence>
<name>A0A1V3XHS2_MYCKA</name>
<dbReference type="Proteomes" id="UP000188532">
    <property type="component" value="Unassembled WGS sequence"/>
</dbReference>
<dbReference type="EMBL" id="MVBM01000002">
    <property type="protein sequence ID" value="OOK78754.1"/>
    <property type="molecule type" value="Genomic_DNA"/>
</dbReference>
<feature type="compositionally biased region" description="Low complexity" evidence="1">
    <location>
        <begin position="1"/>
        <end position="21"/>
    </location>
</feature>
<accession>A0A1V3XHS2</accession>
<reference evidence="4 5" key="1">
    <citation type="submission" date="2017-02" db="EMBL/GenBank/DDBJ databases">
        <title>Complete genome sequences of Mycobacterium kansasii strains isolated from rhesus macaques.</title>
        <authorList>
            <person name="Panda A."/>
            <person name="Nagaraj S."/>
            <person name="Zhao X."/>
            <person name="Tettelin H."/>
            <person name="Detolla L.J."/>
        </authorList>
    </citation>
    <scope>NUCLEOTIDE SEQUENCE [LARGE SCALE GENOMIC DNA]</scope>
    <source>
        <strain evidence="3 4">11-3469</strain>
        <strain evidence="2 5">11-3813</strain>
    </source>
</reference>